<dbReference type="RefSeq" id="WP_037022585.1">
    <property type="nucleotide sequence ID" value="NZ_CCSF01000001.1"/>
</dbReference>
<accession>A0A078LUN7</accession>
<sequence length="157" mass="16859">MNNDQLQVLALILEITGFGLAFLHAFKPQISTRLSDMINSVLLAVGARKMDYAMPGVDYDDELKDEERGPAALGYFVFGMFSLFIIVQLSLLFDFGDGFLWACLEIALAIMAGPIVAIMLHATLSTALNALDSLLLSAGNGDYAVSFGFILAAIGMA</sequence>
<evidence type="ECO:0000313" key="2">
    <source>
        <dbReference type="EMBL" id="CDZ93596.1"/>
    </source>
</evidence>
<keyword evidence="1" id="KW-0812">Transmembrane</keyword>
<feature type="transmembrane region" description="Helical" evidence="1">
    <location>
        <begin position="99"/>
        <end position="122"/>
    </location>
</feature>
<feature type="transmembrane region" description="Helical" evidence="1">
    <location>
        <begin position="72"/>
        <end position="93"/>
    </location>
</feature>
<keyword evidence="3" id="KW-1185">Reference proteome</keyword>
<evidence type="ECO:0000256" key="1">
    <source>
        <dbReference type="SAM" id="Phobius"/>
    </source>
</evidence>
<gene>
    <name evidence="2" type="ORF">BN1079_00888</name>
</gene>
<feature type="transmembrane region" description="Helical" evidence="1">
    <location>
        <begin position="134"/>
        <end position="156"/>
    </location>
</feature>
<name>A0A078LUN7_9PSED</name>
<dbReference type="HOGENOM" id="CLU_1676394_0_0_6"/>
<protein>
    <submittedName>
        <fullName evidence="2">Uncharacterized protein</fullName>
    </submittedName>
</protein>
<dbReference type="Proteomes" id="UP000053902">
    <property type="component" value="Unassembled WGS sequence"/>
</dbReference>
<reference evidence="2 3" key="1">
    <citation type="submission" date="2014-07" db="EMBL/GenBank/DDBJ databases">
        <authorList>
            <person name="Urmite Genomes Urmite Genomes"/>
        </authorList>
    </citation>
    <scope>NUCLEOTIDE SEQUENCE [LARGE SCALE GENOMIC DNA]</scope>
    <source>
        <strain evidence="2 3">20_BN</strain>
    </source>
</reference>
<dbReference type="STRING" id="1499686.BN1079_00888"/>
<proteinExistence type="predicted"/>
<dbReference type="AlphaFoldDB" id="A0A078LUN7"/>
<organism evidence="2 3">
    <name type="scientific">Pseudomonas saudiphocaensis</name>
    <dbReference type="NCBI Taxonomy" id="1499686"/>
    <lineage>
        <taxon>Bacteria</taxon>
        <taxon>Pseudomonadati</taxon>
        <taxon>Pseudomonadota</taxon>
        <taxon>Gammaproteobacteria</taxon>
        <taxon>Pseudomonadales</taxon>
        <taxon>Pseudomonadaceae</taxon>
        <taxon>Pseudomonas</taxon>
    </lineage>
</organism>
<keyword evidence="1" id="KW-1133">Transmembrane helix</keyword>
<evidence type="ECO:0000313" key="3">
    <source>
        <dbReference type="Proteomes" id="UP000053902"/>
    </source>
</evidence>
<dbReference type="EMBL" id="CCSF01000001">
    <property type="protein sequence ID" value="CDZ93596.1"/>
    <property type="molecule type" value="Genomic_DNA"/>
</dbReference>
<feature type="transmembrane region" description="Helical" evidence="1">
    <location>
        <begin position="6"/>
        <end position="26"/>
    </location>
</feature>
<keyword evidence="1" id="KW-0472">Membrane</keyword>